<dbReference type="EMBL" id="BLWD01000001">
    <property type="protein sequence ID" value="GFN05162.1"/>
    <property type="molecule type" value="Genomic_DNA"/>
</dbReference>
<dbReference type="PANTHER" id="PTHR30011">
    <property type="entry name" value="ALKANESULFONATE MONOOXYGENASE-RELATED"/>
    <property type="match status" value="1"/>
</dbReference>
<dbReference type="Pfam" id="PF00296">
    <property type="entry name" value="Bac_luciferase"/>
    <property type="match status" value="1"/>
</dbReference>
<feature type="compositionally biased region" description="Low complexity" evidence="7">
    <location>
        <begin position="520"/>
        <end position="533"/>
    </location>
</feature>
<feature type="region of interest" description="Disordered" evidence="7">
    <location>
        <begin position="441"/>
        <end position="533"/>
    </location>
</feature>
<feature type="domain" description="Luciferase-like" evidence="8">
    <location>
        <begin position="30"/>
        <end position="393"/>
    </location>
</feature>
<reference evidence="9 10" key="1">
    <citation type="submission" date="2020-05" db="EMBL/GenBank/DDBJ databases">
        <title>Whole genome shotgun sequence of Streptomyces microflavus NBRC 13062.</title>
        <authorList>
            <person name="Komaki H."/>
            <person name="Tamura T."/>
        </authorList>
    </citation>
    <scope>NUCLEOTIDE SEQUENCE [LARGE SCALE GENOMIC DNA]</scope>
    <source>
        <strain evidence="9 10">NBRC 13062</strain>
    </source>
</reference>
<evidence type="ECO:0000256" key="3">
    <source>
        <dbReference type="ARBA" id="ARBA00023002"/>
    </source>
</evidence>
<feature type="binding site" evidence="6">
    <location>
        <position position="223"/>
    </location>
    <ligand>
        <name>FMN</name>
        <dbReference type="ChEBI" id="CHEBI:58210"/>
    </ligand>
</feature>
<keyword evidence="2 6" id="KW-0288">FMN</keyword>
<feature type="compositionally biased region" description="Basic residues" evidence="7">
    <location>
        <begin position="463"/>
        <end position="507"/>
    </location>
</feature>
<evidence type="ECO:0000256" key="4">
    <source>
        <dbReference type="ARBA" id="ARBA00023033"/>
    </source>
</evidence>
<comment type="caution">
    <text evidence="9">The sequence shown here is derived from an EMBL/GenBank/DDBJ whole genome shotgun (WGS) entry which is preliminary data.</text>
</comment>
<gene>
    <name evidence="9" type="ORF">Smic_37180</name>
</gene>
<evidence type="ECO:0000256" key="1">
    <source>
        <dbReference type="ARBA" id="ARBA00022630"/>
    </source>
</evidence>
<dbReference type="InterPro" id="IPR011251">
    <property type="entry name" value="Luciferase-like_dom"/>
</dbReference>
<dbReference type="CDD" id="cd01095">
    <property type="entry name" value="Nitrilotriacetate_monoxgenase"/>
    <property type="match status" value="1"/>
</dbReference>
<organism evidence="9 10">
    <name type="scientific">Streptomyces microflavus</name>
    <name type="common">Streptomyces lipmanii</name>
    <dbReference type="NCBI Taxonomy" id="1919"/>
    <lineage>
        <taxon>Bacteria</taxon>
        <taxon>Bacillati</taxon>
        <taxon>Actinomycetota</taxon>
        <taxon>Actinomycetes</taxon>
        <taxon>Kitasatosporales</taxon>
        <taxon>Streptomycetaceae</taxon>
        <taxon>Streptomyces</taxon>
    </lineage>
</organism>
<dbReference type="NCBIfam" id="TIGR03860">
    <property type="entry name" value="FMN_nitrolo"/>
    <property type="match status" value="1"/>
</dbReference>
<proteinExistence type="inferred from homology"/>
<evidence type="ECO:0000256" key="2">
    <source>
        <dbReference type="ARBA" id="ARBA00022643"/>
    </source>
</evidence>
<dbReference type="AlphaFoldDB" id="A0A7J0CRR0"/>
<evidence type="ECO:0000313" key="9">
    <source>
        <dbReference type="EMBL" id="GFN05162.1"/>
    </source>
</evidence>
<name>A0A7J0CRR0_STRMI</name>
<dbReference type="GO" id="GO:0004497">
    <property type="term" value="F:monooxygenase activity"/>
    <property type="evidence" value="ECO:0007669"/>
    <property type="project" value="UniProtKB-KW"/>
</dbReference>
<feature type="binding site" evidence="6">
    <location>
        <position position="99"/>
    </location>
    <ligand>
        <name>FMN</name>
        <dbReference type="ChEBI" id="CHEBI:58210"/>
    </ligand>
</feature>
<dbReference type="InterPro" id="IPR051260">
    <property type="entry name" value="Diverse_substr_monoxygenases"/>
</dbReference>
<evidence type="ECO:0000313" key="10">
    <source>
        <dbReference type="Proteomes" id="UP000498740"/>
    </source>
</evidence>
<evidence type="ECO:0000259" key="8">
    <source>
        <dbReference type="Pfam" id="PF00296"/>
    </source>
</evidence>
<keyword evidence="3" id="KW-0560">Oxidoreductase</keyword>
<keyword evidence="1 6" id="KW-0285">Flavoprotein</keyword>
<accession>A0A7J0CRR0</accession>
<evidence type="ECO:0000256" key="6">
    <source>
        <dbReference type="PIRSR" id="PIRSR000337-1"/>
    </source>
</evidence>
<protein>
    <submittedName>
        <fullName evidence="9">Nitrilotriacetate monooxygenase component A</fullName>
    </submittedName>
</protein>
<sequence length="533" mass="59043">MPATTRKKQVHLAAQLPGIHNVTVWSDPRSESQISIDSFIRLAQTIERGKFDFFFLAEGLRLREHKGQVYDLDIAGRPENLTVLSALAAVTSHLGLAATVNATFNEPYEVARRFATLDRLSGGRAAWNVVTSYDAFTGENFRRGGFLPEADRYTRAAEFVTTARELWDSWGQGDLKADAATGEFTAAGAGRFAHRGQHFDISGRFTTPSGPQGHPVIIQSGESDAGREFAASDAEVIFSKHNRIDVARDFYRDVKRRLAAYGRSPEDLLILPTANAVVADTDEEAAAYAEEISRELVSPQTAIAHLEAVWGRDLSAYDPDGPLPDIEPEDEAHFLKGHSVFRKGRAETARQWRKLAEERNFSIRELVIEVGGRQTFVGSPQTVADAIDDYVQTEGADGFVLVPHLTPGGLDDFVDRVVPILQEKGVHRDDYTGTTLRDHLGLSAAPRPAGWGGPGQPWATGTTRRRPPHDRHVRRPERRVRRPERHARRHRPDGHPGRLRHPRRRGRPAAPGCRARRRGLAPCGLARGGRPAR</sequence>
<dbReference type="SUPFAM" id="SSF51679">
    <property type="entry name" value="Bacterial luciferase-like"/>
    <property type="match status" value="1"/>
</dbReference>
<comment type="similarity">
    <text evidence="5">Belongs to the NtaA/SnaA/DszA monooxygenase family.</text>
</comment>
<dbReference type="InterPro" id="IPR016215">
    <property type="entry name" value="NTA_MOA"/>
</dbReference>
<dbReference type="PIRSF" id="PIRSF000337">
    <property type="entry name" value="NTA_MOA"/>
    <property type="match status" value="1"/>
</dbReference>
<keyword evidence="4 9" id="KW-0503">Monooxygenase</keyword>
<dbReference type="Gene3D" id="3.20.20.30">
    <property type="entry name" value="Luciferase-like domain"/>
    <property type="match status" value="1"/>
</dbReference>
<feature type="binding site" evidence="6">
    <location>
        <position position="153"/>
    </location>
    <ligand>
        <name>FMN</name>
        <dbReference type="ChEBI" id="CHEBI:58210"/>
    </ligand>
</feature>
<dbReference type="InterPro" id="IPR036661">
    <property type="entry name" value="Luciferase-like_sf"/>
</dbReference>
<dbReference type="Proteomes" id="UP000498740">
    <property type="component" value="Unassembled WGS sequence"/>
</dbReference>
<dbReference type="PANTHER" id="PTHR30011:SF16">
    <property type="entry name" value="C2H2 FINGER DOMAIN TRANSCRIPTION FACTOR (EUROFUNG)-RELATED"/>
    <property type="match status" value="1"/>
</dbReference>
<dbReference type="GO" id="GO:0016705">
    <property type="term" value="F:oxidoreductase activity, acting on paired donors, with incorporation or reduction of molecular oxygen"/>
    <property type="evidence" value="ECO:0007669"/>
    <property type="project" value="InterPro"/>
</dbReference>
<evidence type="ECO:0000256" key="7">
    <source>
        <dbReference type="SAM" id="MobiDB-lite"/>
    </source>
</evidence>
<evidence type="ECO:0000256" key="5">
    <source>
        <dbReference type="ARBA" id="ARBA00033748"/>
    </source>
</evidence>